<keyword evidence="1" id="KW-0472">Membrane</keyword>
<feature type="transmembrane region" description="Helical" evidence="1">
    <location>
        <begin position="120"/>
        <end position="140"/>
    </location>
</feature>
<dbReference type="AlphaFoldDB" id="A0A7G9GAL3"/>
<evidence type="ECO:0000313" key="2">
    <source>
        <dbReference type="EMBL" id="QNM07845.1"/>
    </source>
</evidence>
<keyword evidence="1" id="KW-0812">Transmembrane</keyword>
<reference evidence="2 3" key="1">
    <citation type="submission" date="2020-08" db="EMBL/GenBank/DDBJ databases">
        <authorList>
            <person name="Liu C."/>
            <person name="Sun Q."/>
        </authorList>
    </citation>
    <scope>NUCLEOTIDE SEQUENCE [LARGE SCALE GENOMIC DNA]</scope>
    <source>
        <strain evidence="2 3">NSJ-29</strain>
    </source>
</reference>
<keyword evidence="1" id="KW-1133">Transmembrane helix</keyword>
<dbReference type="RefSeq" id="WP_118646667.1">
    <property type="nucleotide sequence ID" value="NZ_CP060635.1"/>
</dbReference>
<accession>A0A7G9GAL3</accession>
<keyword evidence="3" id="KW-1185">Reference proteome</keyword>
<dbReference type="EMBL" id="CP060635">
    <property type="protein sequence ID" value="QNM07845.1"/>
    <property type="molecule type" value="Genomic_DNA"/>
</dbReference>
<name>A0A7G9GAL3_9FIRM</name>
<feature type="transmembrane region" description="Helical" evidence="1">
    <location>
        <begin position="12"/>
        <end position="33"/>
    </location>
</feature>
<dbReference type="Proteomes" id="UP000515860">
    <property type="component" value="Chromosome"/>
</dbReference>
<feature type="transmembrane region" description="Helical" evidence="1">
    <location>
        <begin position="93"/>
        <end position="114"/>
    </location>
</feature>
<organism evidence="2 3">
    <name type="scientific">Wansuia hejianensis</name>
    <dbReference type="NCBI Taxonomy" id="2763667"/>
    <lineage>
        <taxon>Bacteria</taxon>
        <taxon>Bacillati</taxon>
        <taxon>Bacillota</taxon>
        <taxon>Clostridia</taxon>
        <taxon>Lachnospirales</taxon>
        <taxon>Lachnospiraceae</taxon>
        <taxon>Wansuia</taxon>
    </lineage>
</organism>
<proteinExistence type="predicted"/>
<evidence type="ECO:0000256" key="1">
    <source>
        <dbReference type="SAM" id="Phobius"/>
    </source>
</evidence>
<dbReference type="KEGG" id="whj:H9Q79_13110"/>
<evidence type="ECO:0000313" key="3">
    <source>
        <dbReference type="Proteomes" id="UP000515860"/>
    </source>
</evidence>
<gene>
    <name evidence="2" type="ORF">H9Q79_13110</name>
</gene>
<sequence length="233" mass="27128">MLQAIMDQKLFLYGMIVAGIVGVWCLFWSNRFYHIAIKDMSRRKSPKGKWTSQVMELYNRRETPVSNSQAFVRAHLQEGRILKMRVGSLMNGVNLAVSVCGAFLLLGMWCIFLFQYERYVLYQYLMLSGTVISALLLLRFSLNMKGKEQRLVDGWVDYLENPETPRAENETVNVVTLDQKRKTRGEKRSEQETAITQVEQKIREKAGPKSKFAELLNPEDEKLMREVIREYLT</sequence>
<protein>
    <submittedName>
        <fullName evidence="2">Uncharacterized protein</fullName>
    </submittedName>
</protein>